<organism evidence="1 2">
    <name type="scientific">Trifolium pratense</name>
    <name type="common">Red clover</name>
    <dbReference type="NCBI Taxonomy" id="57577"/>
    <lineage>
        <taxon>Eukaryota</taxon>
        <taxon>Viridiplantae</taxon>
        <taxon>Streptophyta</taxon>
        <taxon>Embryophyta</taxon>
        <taxon>Tracheophyta</taxon>
        <taxon>Spermatophyta</taxon>
        <taxon>Magnoliopsida</taxon>
        <taxon>eudicotyledons</taxon>
        <taxon>Gunneridae</taxon>
        <taxon>Pentapetalae</taxon>
        <taxon>rosids</taxon>
        <taxon>fabids</taxon>
        <taxon>Fabales</taxon>
        <taxon>Fabaceae</taxon>
        <taxon>Papilionoideae</taxon>
        <taxon>50 kb inversion clade</taxon>
        <taxon>NPAAA clade</taxon>
        <taxon>Hologalegina</taxon>
        <taxon>IRL clade</taxon>
        <taxon>Trifolieae</taxon>
        <taxon>Trifolium</taxon>
    </lineage>
</organism>
<sequence length="122" mass="14194">MFIKTKISAAIRGSIEHHENVKDLIKAIDEQFVSSDKARASTLIIKLMNLTEVRGVRDHIMRMRDIAAQLKDLEVTMFDSFLVHYILCTLPHQYGPFKISYNTHKDKWSINELLTMCVQEEE</sequence>
<dbReference type="PANTHER" id="PTHR35317">
    <property type="entry name" value="OS04G0629600 PROTEIN"/>
    <property type="match status" value="1"/>
</dbReference>
<reference evidence="1 2" key="2">
    <citation type="journal article" date="2017" name="Front. Plant Sci.">
        <title>Gene Classification and Mining of Molecular Markers Useful in Red Clover (Trifolium pratense) Breeding.</title>
        <authorList>
            <person name="Istvanek J."/>
            <person name="Dluhosova J."/>
            <person name="Dluhos P."/>
            <person name="Patkova L."/>
            <person name="Nedelnik J."/>
            <person name="Repkova J."/>
        </authorList>
    </citation>
    <scope>NUCLEOTIDE SEQUENCE [LARGE SCALE GENOMIC DNA]</scope>
    <source>
        <strain evidence="2">cv. Tatra</strain>
        <tissue evidence="1">Young leaves</tissue>
    </source>
</reference>
<dbReference type="AlphaFoldDB" id="A0A2K3JLY6"/>
<proteinExistence type="predicted"/>
<dbReference type="EMBL" id="ASHM01070098">
    <property type="protein sequence ID" value="PNX55051.1"/>
    <property type="molecule type" value="Genomic_DNA"/>
</dbReference>
<dbReference type="Pfam" id="PF14223">
    <property type="entry name" value="Retrotran_gag_2"/>
    <property type="match status" value="1"/>
</dbReference>
<comment type="caution">
    <text evidence="1">The sequence shown here is derived from an EMBL/GenBank/DDBJ whole genome shotgun (WGS) entry which is preliminary data.</text>
</comment>
<accession>A0A2K3JLY6</accession>
<gene>
    <name evidence="1" type="ORF">L195_g048676</name>
</gene>
<reference evidence="1 2" key="1">
    <citation type="journal article" date="2014" name="Am. J. Bot.">
        <title>Genome assembly and annotation for red clover (Trifolium pratense; Fabaceae).</title>
        <authorList>
            <person name="Istvanek J."/>
            <person name="Jaros M."/>
            <person name="Krenek A."/>
            <person name="Repkova J."/>
        </authorList>
    </citation>
    <scope>NUCLEOTIDE SEQUENCE [LARGE SCALE GENOMIC DNA]</scope>
    <source>
        <strain evidence="2">cv. Tatra</strain>
        <tissue evidence="1">Young leaves</tissue>
    </source>
</reference>
<evidence type="ECO:0000313" key="1">
    <source>
        <dbReference type="EMBL" id="PNX55051.1"/>
    </source>
</evidence>
<protein>
    <submittedName>
        <fullName evidence="1">Pleiotropic drug resistance protein 1-like</fullName>
    </submittedName>
</protein>
<dbReference type="Proteomes" id="UP000236291">
    <property type="component" value="Unassembled WGS sequence"/>
</dbReference>
<name>A0A2K3JLY6_TRIPR</name>
<evidence type="ECO:0000313" key="2">
    <source>
        <dbReference type="Proteomes" id="UP000236291"/>
    </source>
</evidence>
<dbReference type="PANTHER" id="PTHR35317:SF23">
    <property type="entry name" value="OS04G0629600 PROTEIN"/>
    <property type="match status" value="1"/>
</dbReference>